<feature type="domain" description="DUF6824" evidence="2">
    <location>
        <begin position="473"/>
        <end position="551"/>
    </location>
</feature>
<proteinExistence type="predicted"/>
<dbReference type="PANTHER" id="PTHR10174">
    <property type="entry name" value="ALPHA-TOCOPHEROL TRANSFER PROTEIN-RELATED"/>
    <property type="match status" value="1"/>
</dbReference>
<evidence type="ECO:0000313" key="3">
    <source>
        <dbReference type="EMBL" id="OEU14902.1"/>
    </source>
</evidence>
<dbReference type="PANTHER" id="PTHR10174:SF208">
    <property type="entry name" value="CRAL-TRIO DOMAIN-CONTAINING PROTEIN DDB_G0278031"/>
    <property type="match status" value="1"/>
</dbReference>
<dbReference type="InParanoid" id="A0A1E7F9Q4"/>
<organism evidence="3 4">
    <name type="scientific">Fragilariopsis cylindrus CCMP1102</name>
    <dbReference type="NCBI Taxonomy" id="635003"/>
    <lineage>
        <taxon>Eukaryota</taxon>
        <taxon>Sar</taxon>
        <taxon>Stramenopiles</taxon>
        <taxon>Ochrophyta</taxon>
        <taxon>Bacillariophyta</taxon>
        <taxon>Bacillariophyceae</taxon>
        <taxon>Bacillariophycidae</taxon>
        <taxon>Bacillariales</taxon>
        <taxon>Bacillariaceae</taxon>
        <taxon>Fragilariopsis</taxon>
    </lineage>
</organism>
<feature type="region of interest" description="Disordered" evidence="1">
    <location>
        <begin position="604"/>
        <end position="652"/>
    </location>
</feature>
<sequence>MSIEHTVSPFEGNNNNNNNDNASQERLSFPSSAMSISKQRQSQQLSVPDLTEQMKIPITQDEADVVDAALADEMNKLNMTDYDKINFEVYGINEDIDENQSRFFLRQKFIELEYELEKQVQNRSMLIGGLKAGRKAAKNKNRFSKKTSSKETTTTNMKYEFQKYPEYVNTKQFHLAFLRSARFDTKLAAEKIIRHFTQKQDLFGSNNSDVMGRDVKLSDLSKADKIVLESGMVQILPVRDTGGRFIFVLRPDIYPKVVKENGPQITVKNMVRAWFYIWSVYGFQNEEFQKKGMVIIIYIVGMTTNMLCLPLAKEICIRRDALPNKVVAIHICYDKQKLRPWMAAHSLYSLSKRNRVRLRKHYGDHGEVIFKLQTYGIPVNETDHFPKNGSVPLKLHYEWLMTQKYHEEQEQEVQTQVQDVQNVQSHSLNLPDVSSSNFTVDIDIIDEADLSEILLLGDEQVNTIDIVNKNKNNSNNPVISNSNIVELVEADNNKHEDEASKFAKTDISERIISMIHDDYKGKFLKLNPKHNHWEEVDRTTAREKISHYFRQRRKIKTTTNNNAKNNTATTSTATTATSTAASMISSVASPSSITSSSIKRDVPFPSFSSSLLSNTTPTTTTTTMMNDGSMTNSEQPPTHSNEEQRFWKRSRA</sequence>
<dbReference type="OrthoDB" id="48408at2759"/>
<feature type="compositionally biased region" description="Low complexity" evidence="1">
    <location>
        <begin position="604"/>
        <end position="633"/>
    </location>
</feature>
<dbReference type="EMBL" id="KV784360">
    <property type="protein sequence ID" value="OEU14902.1"/>
    <property type="molecule type" value="Genomic_DNA"/>
</dbReference>
<reference evidence="3 4" key="1">
    <citation type="submission" date="2016-09" db="EMBL/GenBank/DDBJ databases">
        <title>Extensive genetic diversity and differential bi-allelic expression allows diatom success in the polar Southern Ocean.</title>
        <authorList>
            <consortium name="DOE Joint Genome Institute"/>
            <person name="Mock T."/>
            <person name="Otillar R.P."/>
            <person name="Strauss J."/>
            <person name="Dupont C."/>
            <person name="Frickenhaus S."/>
            <person name="Maumus F."/>
            <person name="Mcmullan M."/>
            <person name="Sanges R."/>
            <person name="Schmutz J."/>
            <person name="Toseland A."/>
            <person name="Valas R."/>
            <person name="Veluchamy A."/>
            <person name="Ward B.J."/>
            <person name="Allen A."/>
            <person name="Barry K."/>
            <person name="Falciatore A."/>
            <person name="Ferrante M."/>
            <person name="Fortunato A.E."/>
            <person name="Gloeckner G."/>
            <person name="Gruber A."/>
            <person name="Hipkin R."/>
            <person name="Janech M."/>
            <person name="Kroth P."/>
            <person name="Leese F."/>
            <person name="Lindquist E."/>
            <person name="Lyon B.R."/>
            <person name="Martin J."/>
            <person name="Mayer C."/>
            <person name="Parker M."/>
            <person name="Quesneville H."/>
            <person name="Raymond J."/>
            <person name="Uhlig C."/>
            <person name="Valentin K.U."/>
            <person name="Worden A.Z."/>
            <person name="Armbrust E.V."/>
            <person name="Bowler C."/>
            <person name="Green B."/>
            <person name="Moulton V."/>
            <person name="Van Oosterhout C."/>
            <person name="Grigoriev I."/>
        </authorList>
    </citation>
    <scope>NUCLEOTIDE SEQUENCE [LARGE SCALE GENOMIC DNA]</scope>
    <source>
        <strain evidence="3 4">CCMP1102</strain>
    </source>
</reference>
<dbReference type="GO" id="GO:0016020">
    <property type="term" value="C:membrane"/>
    <property type="evidence" value="ECO:0007669"/>
    <property type="project" value="TreeGrafter"/>
</dbReference>
<dbReference type="InterPro" id="IPR036865">
    <property type="entry name" value="CRAL-TRIO_dom_sf"/>
</dbReference>
<gene>
    <name evidence="3" type="ORF">FRACYDRAFT_241459</name>
</gene>
<dbReference type="Proteomes" id="UP000095751">
    <property type="component" value="Unassembled WGS sequence"/>
</dbReference>
<evidence type="ECO:0000259" key="2">
    <source>
        <dbReference type="Pfam" id="PF20710"/>
    </source>
</evidence>
<evidence type="ECO:0000256" key="1">
    <source>
        <dbReference type="SAM" id="MobiDB-lite"/>
    </source>
</evidence>
<dbReference type="InterPro" id="IPR049227">
    <property type="entry name" value="DUF6824"/>
</dbReference>
<feature type="region of interest" description="Disordered" evidence="1">
    <location>
        <begin position="1"/>
        <end position="25"/>
    </location>
</feature>
<dbReference type="AlphaFoldDB" id="A0A1E7F9Q4"/>
<dbReference type="KEGG" id="fcy:FRACYDRAFT_241459"/>
<keyword evidence="4" id="KW-1185">Reference proteome</keyword>
<accession>A0A1E7F9Q4</accession>
<evidence type="ECO:0000313" key="4">
    <source>
        <dbReference type="Proteomes" id="UP000095751"/>
    </source>
</evidence>
<dbReference type="Pfam" id="PF20710">
    <property type="entry name" value="DUF6824"/>
    <property type="match status" value="1"/>
</dbReference>
<dbReference type="Gene3D" id="3.40.525.10">
    <property type="entry name" value="CRAL-TRIO lipid binding domain"/>
    <property type="match status" value="1"/>
</dbReference>
<name>A0A1E7F9Q4_9STRA</name>
<dbReference type="GO" id="GO:1902936">
    <property type="term" value="F:phosphatidylinositol bisphosphate binding"/>
    <property type="evidence" value="ECO:0007669"/>
    <property type="project" value="TreeGrafter"/>
</dbReference>
<feature type="region of interest" description="Disordered" evidence="1">
    <location>
        <begin position="557"/>
        <end position="576"/>
    </location>
</feature>
<protein>
    <recommendedName>
        <fullName evidence="2">DUF6824 domain-containing protein</fullName>
    </recommendedName>
</protein>